<dbReference type="OrthoDB" id="5876149at2759"/>
<feature type="compositionally biased region" description="Basic residues" evidence="1">
    <location>
        <begin position="1"/>
        <end position="16"/>
    </location>
</feature>
<dbReference type="EMBL" id="UYRX01000232">
    <property type="protein sequence ID" value="VDK78106.1"/>
    <property type="molecule type" value="Genomic_DNA"/>
</dbReference>
<feature type="compositionally biased region" description="Basic residues" evidence="1">
    <location>
        <begin position="167"/>
        <end position="177"/>
    </location>
</feature>
<feature type="compositionally biased region" description="Basic residues" evidence="1">
    <location>
        <begin position="23"/>
        <end position="34"/>
    </location>
</feature>
<evidence type="ECO:0000256" key="1">
    <source>
        <dbReference type="SAM" id="MobiDB-lite"/>
    </source>
</evidence>
<feature type="compositionally biased region" description="Basic residues" evidence="1">
    <location>
        <begin position="55"/>
        <end position="65"/>
    </location>
</feature>
<evidence type="ECO:0000313" key="2">
    <source>
        <dbReference type="EMBL" id="VDK78106.1"/>
    </source>
</evidence>
<name>A0A3P6SSJ9_LITSI</name>
<feature type="region of interest" description="Disordered" evidence="1">
    <location>
        <begin position="315"/>
        <end position="334"/>
    </location>
</feature>
<keyword evidence="3" id="KW-1185">Reference proteome</keyword>
<dbReference type="AlphaFoldDB" id="A0A3P6SSJ9"/>
<feature type="non-terminal residue" evidence="2">
    <location>
        <position position="334"/>
    </location>
</feature>
<dbReference type="STRING" id="42156.A0A3P6SSJ9"/>
<evidence type="ECO:0000313" key="3">
    <source>
        <dbReference type="Proteomes" id="UP000277928"/>
    </source>
</evidence>
<feature type="compositionally biased region" description="Acidic residues" evidence="1">
    <location>
        <begin position="131"/>
        <end position="146"/>
    </location>
</feature>
<proteinExistence type="predicted"/>
<accession>A0A3P6SSJ9</accession>
<feature type="compositionally biased region" description="Low complexity" evidence="1">
    <location>
        <begin position="77"/>
        <end position="110"/>
    </location>
</feature>
<dbReference type="Proteomes" id="UP000277928">
    <property type="component" value="Unassembled WGS sequence"/>
</dbReference>
<gene>
    <name evidence="2" type="ORF">NLS_LOCUS3948</name>
</gene>
<feature type="compositionally biased region" description="Basic and acidic residues" evidence="1">
    <location>
        <begin position="178"/>
        <end position="234"/>
    </location>
</feature>
<reference evidence="2 3" key="1">
    <citation type="submission" date="2018-08" db="EMBL/GenBank/DDBJ databases">
        <authorList>
            <person name="Laetsch R D."/>
            <person name="Stevens L."/>
            <person name="Kumar S."/>
            <person name="Blaxter L. M."/>
        </authorList>
    </citation>
    <scope>NUCLEOTIDE SEQUENCE [LARGE SCALE GENOMIC DNA]</scope>
</reference>
<feature type="region of interest" description="Disordered" evidence="1">
    <location>
        <begin position="1"/>
        <end position="236"/>
    </location>
</feature>
<sequence length="334" mass="37666">MHHTRKDKNKASRKGRSRDQSKRKTRRTHRRRKTRQDAENDKTEFEEVEVERKPAHSRIRSKIKWKQGLQPDKTEAKTATTEGTSTTATSSASTVSYSSTMLSSTPSICSPLMLKPDSSSQPSVPMKPDNTGEEGNEGLAAEDEEEQKLKKAKKKQKTEKVKETKQKRSKILRKRTKRSEVKLYRKLPKMEMEQRKTLDEAPDSQEGKKTEEEIEKEKSIEIIEEPKEIDRTGDDTSLYTAELGRTKAKEGEASIPSDTEPAIQLEKLGVESGSDLCRKSAVPSSESKQKNLLPASLFVPFKIPNTIPEVKQLPVTPASPEESVIPLKTQQLPT</sequence>
<protein>
    <submittedName>
        <fullName evidence="2">Uncharacterized protein</fullName>
    </submittedName>
</protein>
<organism evidence="2 3">
    <name type="scientific">Litomosoides sigmodontis</name>
    <name type="common">Filarial nematode worm</name>
    <dbReference type="NCBI Taxonomy" id="42156"/>
    <lineage>
        <taxon>Eukaryota</taxon>
        <taxon>Metazoa</taxon>
        <taxon>Ecdysozoa</taxon>
        <taxon>Nematoda</taxon>
        <taxon>Chromadorea</taxon>
        <taxon>Rhabditida</taxon>
        <taxon>Spirurina</taxon>
        <taxon>Spiruromorpha</taxon>
        <taxon>Filarioidea</taxon>
        <taxon>Onchocercidae</taxon>
        <taxon>Litomosoides</taxon>
    </lineage>
</organism>
<feature type="compositionally biased region" description="Basic and acidic residues" evidence="1">
    <location>
        <begin position="35"/>
        <end position="54"/>
    </location>
</feature>